<protein>
    <submittedName>
        <fullName evidence="2">Class I SAM-dependent methyltransferase</fullName>
    </submittedName>
</protein>
<gene>
    <name evidence="2" type="ORF">FJY68_11810</name>
</gene>
<accession>A0A937XG51</accession>
<dbReference type="GO" id="GO:0008757">
    <property type="term" value="F:S-adenosylmethionine-dependent methyltransferase activity"/>
    <property type="evidence" value="ECO:0007669"/>
    <property type="project" value="InterPro"/>
</dbReference>
<evidence type="ECO:0000313" key="2">
    <source>
        <dbReference type="EMBL" id="MBM3332512.1"/>
    </source>
</evidence>
<dbReference type="EMBL" id="VGIR01000096">
    <property type="protein sequence ID" value="MBM3332512.1"/>
    <property type="molecule type" value="Genomic_DNA"/>
</dbReference>
<dbReference type="InterPro" id="IPR029063">
    <property type="entry name" value="SAM-dependent_MTases_sf"/>
</dbReference>
<organism evidence="2 3">
    <name type="scientific">candidate division WOR-3 bacterium</name>
    <dbReference type="NCBI Taxonomy" id="2052148"/>
    <lineage>
        <taxon>Bacteria</taxon>
        <taxon>Bacteria division WOR-3</taxon>
    </lineage>
</organism>
<dbReference type="Proteomes" id="UP000779900">
    <property type="component" value="Unassembled WGS sequence"/>
</dbReference>
<proteinExistence type="predicted"/>
<reference evidence="2" key="1">
    <citation type="submission" date="2019-03" db="EMBL/GenBank/DDBJ databases">
        <title>Lake Tanganyika Metagenome-Assembled Genomes (MAGs).</title>
        <authorList>
            <person name="Tran P."/>
        </authorList>
    </citation>
    <scope>NUCLEOTIDE SEQUENCE</scope>
    <source>
        <strain evidence="2">K_DeepCast_150m_m2_040</strain>
    </source>
</reference>
<comment type="caution">
    <text evidence="2">The sequence shown here is derived from an EMBL/GenBank/DDBJ whole genome shotgun (WGS) entry which is preliminary data.</text>
</comment>
<dbReference type="GO" id="GO:0032259">
    <property type="term" value="P:methylation"/>
    <property type="evidence" value="ECO:0007669"/>
    <property type="project" value="UniProtKB-KW"/>
</dbReference>
<dbReference type="InterPro" id="IPR013216">
    <property type="entry name" value="Methyltransf_11"/>
</dbReference>
<keyword evidence="2" id="KW-0808">Transferase</keyword>
<name>A0A937XG51_UNCW3</name>
<keyword evidence="2" id="KW-0489">Methyltransferase</keyword>
<sequence>MARPGCWAGQARDRYRYDGTDRLQPGTLIPVAEEKLARRRDWVPVAQTWGRDPDDKEPWRRVATMPALALNLVEQELIGTAAGLTVCALGVSDGMAPLALAAMGARITVADPSQSMLDMLMIRARIIGVELNFVQTELCDMAAISGESFELAYAAQATRQISDIDRFYAEVHRVLSPGSRFIINEYHPVRRIWKQEPGHPRADCSYFDRRRRREDDELIPDPNAPGVSLGKFDFSWTVSDHFCALAAAGFRVLALEEIGDVRQKWEVPNLRGLPEQLVLAAERLTC</sequence>
<evidence type="ECO:0000313" key="3">
    <source>
        <dbReference type="Proteomes" id="UP000779900"/>
    </source>
</evidence>
<dbReference type="SUPFAM" id="SSF53335">
    <property type="entry name" value="S-adenosyl-L-methionine-dependent methyltransferases"/>
    <property type="match status" value="1"/>
</dbReference>
<evidence type="ECO:0000259" key="1">
    <source>
        <dbReference type="Pfam" id="PF08241"/>
    </source>
</evidence>
<dbReference type="Pfam" id="PF08241">
    <property type="entry name" value="Methyltransf_11"/>
    <property type="match status" value="1"/>
</dbReference>
<feature type="domain" description="Methyltransferase type 11" evidence="1">
    <location>
        <begin position="89"/>
        <end position="183"/>
    </location>
</feature>
<dbReference type="Gene3D" id="3.40.50.150">
    <property type="entry name" value="Vaccinia Virus protein VP39"/>
    <property type="match status" value="1"/>
</dbReference>
<dbReference type="AlphaFoldDB" id="A0A937XG51"/>